<proteinExistence type="predicted"/>
<dbReference type="Pfam" id="PF13439">
    <property type="entry name" value="Glyco_transf_4"/>
    <property type="match status" value="1"/>
</dbReference>
<evidence type="ECO:0000313" key="4">
    <source>
        <dbReference type="Proteomes" id="UP000176705"/>
    </source>
</evidence>
<gene>
    <name evidence="3" type="ORF">A3B37_00295</name>
</gene>
<organism evidence="3 4">
    <name type="scientific">Candidatus Sungbacteria bacterium RIFCSPLOWO2_01_FULL_59_16</name>
    <dbReference type="NCBI Taxonomy" id="1802280"/>
    <lineage>
        <taxon>Bacteria</taxon>
        <taxon>Candidatus Sungiibacteriota</taxon>
    </lineage>
</organism>
<reference evidence="3 4" key="1">
    <citation type="journal article" date="2016" name="Nat. Commun.">
        <title>Thousands of microbial genomes shed light on interconnected biogeochemical processes in an aquifer system.</title>
        <authorList>
            <person name="Anantharaman K."/>
            <person name="Brown C.T."/>
            <person name="Hug L.A."/>
            <person name="Sharon I."/>
            <person name="Castelle C.J."/>
            <person name="Probst A.J."/>
            <person name="Thomas B.C."/>
            <person name="Singh A."/>
            <person name="Wilkins M.J."/>
            <person name="Karaoz U."/>
            <person name="Brodie E.L."/>
            <person name="Williams K.H."/>
            <person name="Hubbard S.S."/>
            <person name="Banfield J.F."/>
        </authorList>
    </citation>
    <scope>NUCLEOTIDE SEQUENCE [LARGE SCALE GENOMIC DNA]</scope>
</reference>
<name>A0A1G2LA62_9BACT</name>
<dbReference type="SUPFAM" id="SSF53756">
    <property type="entry name" value="UDP-Glycosyltransferase/glycogen phosphorylase"/>
    <property type="match status" value="1"/>
</dbReference>
<comment type="caution">
    <text evidence="3">The sequence shown here is derived from an EMBL/GenBank/DDBJ whole genome shotgun (WGS) entry which is preliminary data.</text>
</comment>
<protein>
    <recommendedName>
        <fullName evidence="5">Glycosyl transferase family 1</fullName>
    </recommendedName>
</protein>
<dbReference type="InterPro" id="IPR028098">
    <property type="entry name" value="Glyco_trans_4-like_N"/>
</dbReference>
<dbReference type="EMBL" id="MHQS01000015">
    <property type="protein sequence ID" value="OHA08526.1"/>
    <property type="molecule type" value="Genomic_DNA"/>
</dbReference>
<feature type="domain" description="Glycosyl transferase family 1" evidence="1">
    <location>
        <begin position="214"/>
        <end position="368"/>
    </location>
</feature>
<sequence length="389" mass="42759">MDNRAKTKLKILYIITRSDWGGAQRYVYDLATRLSRDEFDVAVAAGGSGPLGAKLAAAGIRLISIPALERNISILKEFASFASLLRIMFRERPNVVHLSSSKAGGLGALAARLASLLNGHRAMVIFTIHGWPFHENRPFWQRGLMFLASWLPARVSDVVVLINSADHRRAETFLPRRKLVLVRHGIKPPEFLEREEARAYIAAKSGRPLQPGALLVGTIAALTPNKGIRHLIDAANQVKVKVKSLKFKVIAIGDGEEKKRLQARIAELGLEDTVHLLGFVPDASRYLRGLDLFVLPSLKEGLPYALMEAMAAGLPAVGTSVGGIPDLIEDGVTGRLVPPKNPEAVAEAVAELLLNPSLRRMMGEDAKRAIERRFRIEPMLERTFALYRA</sequence>
<dbReference type="Pfam" id="PF00534">
    <property type="entry name" value="Glycos_transf_1"/>
    <property type="match status" value="1"/>
</dbReference>
<accession>A0A1G2LA62</accession>
<dbReference type="PANTHER" id="PTHR12526">
    <property type="entry name" value="GLYCOSYLTRANSFERASE"/>
    <property type="match status" value="1"/>
</dbReference>
<evidence type="ECO:0008006" key="5">
    <source>
        <dbReference type="Google" id="ProtNLM"/>
    </source>
</evidence>
<dbReference type="STRING" id="1802280.A3B37_00295"/>
<dbReference type="CDD" id="cd03808">
    <property type="entry name" value="GT4_CapM-like"/>
    <property type="match status" value="1"/>
</dbReference>
<dbReference type="Gene3D" id="3.40.50.2000">
    <property type="entry name" value="Glycogen Phosphorylase B"/>
    <property type="match status" value="2"/>
</dbReference>
<dbReference type="Proteomes" id="UP000176705">
    <property type="component" value="Unassembled WGS sequence"/>
</dbReference>
<evidence type="ECO:0000259" key="2">
    <source>
        <dbReference type="Pfam" id="PF13439"/>
    </source>
</evidence>
<dbReference type="AlphaFoldDB" id="A0A1G2LA62"/>
<evidence type="ECO:0000313" key="3">
    <source>
        <dbReference type="EMBL" id="OHA08526.1"/>
    </source>
</evidence>
<evidence type="ECO:0000259" key="1">
    <source>
        <dbReference type="Pfam" id="PF00534"/>
    </source>
</evidence>
<dbReference type="GO" id="GO:0016757">
    <property type="term" value="F:glycosyltransferase activity"/>
    <property type="evidence" value="ECO:0007669"/>
    <property type="project" value="InterPro"/>
</dbReference>
<feature type="domain" description="Glycosyltransferase subfamily 4-like N-terminal" evidence="2">
    <location>
        <begin position="20"/>
        <end position="186"/>
    </location>
</feature>
<dbReference type="InterPro" id="IPR001296">
    <property type="entry name" value="Glyco_trans_1"/>
</dbReference>